<dbReference type="Gene3D" id="1.20.1270.60">
    <property type="entry name" value="Arfaptin homology (AH) domain/BAR domain"/>
    <property type="match status" value="1"/>
</dbReference>
<feature type="region of interest" description="Disordered" evidence="3">
    <location>
        <begin position="283"/>
        <end position="310"/>
    </location>
</feature>
<gene>
    <name evidence="6" type="ORF">L486_06027</name>
</gene>
<dbReference type="GO" id="GO:0007165">
    <property type="term" value="P:signal transduction"/>
    <property type="evidence" value="ECO:0007669"/>
    <property type="project" value="InterPro"/>
</dbReference>
<keyword evidence="1" id="KW-0343">GTPase activation</keyword>
<dbReference type="SUPFAM" id="SSF48350">
    <property type="entry name" value="GTPase activation domain, GAP"/>
    <property type="match status" value="1"/>
</dbReference>
<name>A0A1B9IKB8_9TREE</name>
<feature type="compositionally biased region" description="Low complexity" evidence="3">
    <location>
        <begin position="45"/>
        <end position="60"/>
    </location>
</feature>
<evidence type="ECO:0000256" key="2">
    <source>
        <dbReference type="PROSITE-ProRule" id="PRU01077"/>
    </source>
</evidence>
<protein>
    <submittedName>
        <fullName evidence="6">GTPase activating protein</fullName>
    </submittedName>
</protein>
<feature type="domain" description="Rho-GAP" evidence="4">
    <location>
        <begin position="488"/>
        <end position="680"/>
    </location>
</feature>
<keyword evidence="2" id="KW-0175">Coiled coil</keyword>
<proteinExistence type="predicted"/>
<dbReference type="Pfam" id="PF00611">
    <property type="entry name" value="FCH"/>
    <property type="match status" value="1"/>
</dbReference>
<organism evidence="6 7">
    <name type="scientific">Kwoniella mangroviensis CBS 10435</name>
    <dbReference type="NCBI Taxonomy" id="1331196"/>
    <lineage>
        <taxon>Eukaryota</taxon>
        <taxon>Fungi</taxon>
        <taxon>Dikarya</taxon>
        <taxon>Basidiomycota</taxon>
        <taxon>Agaricomycotina</taxon>
        <taxon>Tremellomycetes</taxon>
        <taxon>Tremellales</taxon>
        <taxon>Cryptococcaceae</taxon>
        <taxon>Kwoniella</taxon>
    </lineage>
</organism>
<dbReference type="PROSITE" id="PS50238">
    <property type="entry name" value="RHOGAP"/>
    <property type="match status" value="1"/>
</dbReference>
<dbReference type="InterPro" id="IPR050729">
    <property type="entry name" value="Rho-GAP"/>
</dbReference>
<dbReference type="Pfam" id="PF00620">
    <property type="entry name" value="RhoGAP"/>
    <property type="match status" value="1"/>
</dbReference>
<feature type="compositionally biased region" description="Polar residues" evidence="3">
    <location>
        <begin position="72"/>
        <end position="85"/>
    </location>
</feature>
<sequence>MEQYPDGYVEVKRPGAGGMDDDQYSYRSRQYSQDAPQPPSPTKPQLPHASSSSNATSSSHYNHHQDNRHHANTISNPESANASRPSLSNDRRLSSGLGGGMGSLGSVKTAAQEDVVPVGFDEGILRGLCEIDGALPLLADRIKQSIASCKQVAVFFRSRSEIEEKYARSVTELCRTTGDVYSRADCKAGTFVSSYQSGLKLQEQLAQNRLRFSQRLNEMSEELLSLAREGEKMRKVHKDNGARYQGILQESETVMDKAKSRFDATAEELERLLVAKEGESFKDAGMRSSASTSSTSTSSNPQGGGKRALGKAMTKGGLLFKGKGAGSIQRQEDDVRSRMAQASETFRKAVLESQALRQEYFNFQLPKILRLLKECADELDLGTQYHLTRYAFLYESTLVSEGTTLNPMSAADEGPGLKTIYESIDNRTDFKSYMQNYAVARGTPKGPRRDGPYEEGFNPGQNHTYDNGFSEGWVPPGIPASTGATFGVDLDEQLNRDGVEVPKVVEKCAQAIEAYGLESMGIYRLSGTTSRVQALKNALDKDIDNIDVMSDEWSADINVVSGVLKLWFRELPEPLLTYGLYHSFIEAARYDNDRLRHIRLHEQVNELPDPNYATLKYFMGHLDRVRRKESINQMSVSNLSIVFGPTLLGAPPEEGGLNLEHMSFQCKAIETILEKYNEIFVEEDGGSIEGEQPQSVQA</sequence>
<reference evidence="6 7" key="1">
    <citation type="submission" date="2013-07" db="EMBL/GenBank/DDBJ databases">
        <title>The Genome Sequence of Kwoniella mangroviensis CBS10435.</title>
        <authorList>
            <consortium name="The Broad Institute Genome Sequencing Platform"/>
            <person name="Cuomo C."/>
            <person name="Litvintseva A."/>
            <person name="Chen Y."/>
            <person name="Heitman J."/>
            <person name="Sun S."/>
            <person name="Springer D."/>
            <person name="Dromer F."/>
            <person name="Young S.K."/>
            <person name="Zeng Q."/>
            <person name="Gargeya S."/>
            <person name="Fitzgerald M."/>
            <person name="Abouelleil A."/>
            <person name="Alvarado L."/>
            <person name="Berlin A.M."/>
            <person name="Chapman S.B."/>
            <person name="Dewar J."/>
            <person name="Goldberg J."/>
            <person name="Griggs A."/>
            <person name="Gujja S."/>
            <person name="Hansen M."/>
            <person name="Howarth C."/>
            <person name="Imamovic A."/>
            <person name="Larimer J."/>
            <person name="McCowan C."/>
            <person name="Murphy C."/>
            <person name="Pearson M."/>
            <person name="Priest M."/>
            <person name="Roberts A."/>
            <person name="Saif S."/>
            <person name="Shea T."/>
            <person name="Sykes S."/>
            <person name="Wortman J."/>
            <person name="Nusbaum C."/>
            <person name="Birren B."/>
        </authorList>
    </citation>
    <scope>NUCLEOTIDE SEQUENCE [LARGE SCALE GENOMIC DNA]</scope>
    <source>
        <strain evidence="6 7">CBS 10435</strain>
    </source>
</reference>
<dbReference type="Proteomes" id="UP000092583">
    <property type="component" value="Unassembled WGS sequence"/>
</dbReference>
<evidence type="ECO:0000313" key="7">
    <source>
        <dbReference type="Proteomes" id="UP000092583"/>
    </source>
</evidence>
<keyword evidence="7" id="KW-1185">Reference proteome</keyword>
<dbReference type="FunFam" id="1.10.555.10:FF:000077">
    <property type="entry name" value="GTPase activating protein"/>
    <property type="match status" value="1"/>
</dbReference>
<dbReference type="SMART" id="SM00055">
    <property type="entry name" value="FCH"/>
    <property type="match status" value="1"/>
</dbReference>
<dbReference type="SUPFAM" id="SSF103657">
    <property type="entry name" value="BAR/IMD domain-like"/>
    <property type="match status" value="1"/>
</dbReference>
<dbReference type="InterPro" id="IPR008936">
    <property type="entry name" value="Rho_GTPase_activation_prot"/>
</dbReference>
<feature type="domain" description="F-BAR" evidence="5">
    <location>
        <begin position="118"/>
        <end position="429"/>
    </location>
</feature>
<evidence type="ECO:0000259" key="5">
    <source>
        <dbReference type="PROSITE" id="PS51741"/>
    </source>
</evidence>
<dbReference type="PROSITE" id="PS51741">
    <property type="entry name" value="F_BAR"/>
    <property type="match status" value="1"/>
</dbReference>
<dbReference type="STRING" id="1331196.A0A1B9IKB8"/>
<dbReference type="PANTHER" id="PTHR23176">
    <property type="entry name" value="RHO/RAC/CDC GTPASE-ACTIVATING PROTEIN"/>
    <property type="match status" value="1"/>
</dbReference>
<dbReference type="InterPro" id="IPR000198">
    <property type="entry name" value="RhoGAP_dom"/>
</dbReference>
<dbReference type="InterPro" id="IPR001060">
    <property type="entry name" value="FCH_dom"/>
</dbReference>
<evidence type="ECO:0000256" key="1">
    <source>
        <dbReference type="ARBA" id="ARBA00022468"/>
    </source>
</evidence>
<dbReference type="OrthoDB" id="79452at2759"/>
<dbReference type="PANTHER" id="PTHR23176:SF134">
    <property type="entry name" value="RHO-TYPE GTPASE-ACTIVATING PROTEIN"/>
    <property type="match status" value="1"/>
</dbReference>
<dbReference type="GO" id="GO:0005096">
    <property type="term" value="F:GTPase activator activity"/>
    <property type="evidence" value="ECO:0007669"/>
    <property type="project" value="UniProtKB-KW"/>
</dbReference>
<dbReference type="AlphaFoldDB" id="A0A1B9IKB8"/>
<feature type="compositionally biased region" description="Low complexity" evidence="3">
    <location>
        <begin position="288"/>
        <end position="299"/>
    </location>
</feature>
<dbReference type="Gene3D" id="1.10.555.10">
    <property type="entry name" value="Rho GTPase activation protein"/>
    <property type="match status" value="1"/>
</dbReference>
<dbReference type="SMART" id="SM00324">
    <property type="entry name" value="RhoGAP"/>
    <property type="match status" value="1"/>
</dbReference>
<dbReference type="EMBL" id="KV700091">
    <property type="protein sequence ID" value="OCF56086.1"/>
    <property type="molecule type" value="Genomic_DNA"/>
</dbReference>
<evidence type="ECO:0000313" key="6">
    <source>
        <dbReference type="EMBL" id="OCF56086.1"/>
    </source>
</evidence>
<dbReference type="InterPro" id="IPR031160">
    <property type="entry name" value="F_BAR_dom"/>
</dbReference>
<reference evidence="7" key="2">
    <citation type="submission" date="2013-12" db="EMBL/GenBank/DDBJ databases">
        <title>Evolution of pathogenesis and genome organization in the Tremellales.</title>
        <authorList>
            <person name="Cuomo C."/>
            <person name="Litvintseva A."/>
            <person name="Heitman J."/>
            <person name="Chen Y."/>
            <person name="Sun S."/>
            <person name="Springer D."/>
            <person name="Dromer F."/>
            <person name="Young S."/>
            <person name="Zeng Q."/>
            <person name="Chapman S."/>
            <person name="Gujja S."/>
            <person name="Saif S."/>
            <person name="Birren B."/>
        </authorList>
    </citation>
    <scope>NUCLEOTIDE SEQUENCE [LARGE SCALE GENOMIC DNA]</scope>
    <source>
        <strain evidence="7">CBS 10435</strain>
    </source>
</reference>
<dbReference type="GO" id="GO:0005737">
    <property type="term" value="C:cytoplasm"/>
    <property type="evidence" value="ECO:0007669"/>
    <property type="project" value="TreeGrafter"/>
</dbReference>
<evidence type="ECO:0000256" key="3">
    <source>
        <dbReference type="SAM" id="MobiDB-lite"/>
    </source>
</evidence>
<feature type="region of interest" description="Disordered" evidence="3">
    <location>
        <begin position="1"/>
        <end position="100"/>
    </location>
</feature>
<dbReference type="InterPro" id="IPR027267">
    <property type="entry name" value="AH/BAR_dom_sf"/>
</dbReference>
<accession>A0A1B9IKB8</accession>
<evidence type="ECO:0000259" key="4">
    <source>
        <dbReference type="PROSITE" id="PS50238"/>
    </source>
</evidence>